<dbReference type="GO" id="GO:0032259">
    <property type="term" value="P:methylation"/>
    <property type="evidence" value="ECO:0007669"/>
    <property type="project" value="UniProtKB-KW"/>
</dbReference>
<dbReference type="AlphaFoldDB" id="A0A9N8HLD8"/>
<dbReference type="SUPFAM" id="SSF53335">
    <property type="entry name" value="S-adenosyl-L-methionine-dependent methyltransferases"/>
    <property type="match status" value="1"/>
</dbReference>
<evidence type="ECO:0000259" key="8">
    <source>
        <dbReference type="PROSITE" id="PS51186"/>
    </source>
</evidence>
<dbReference type="InterPro" id="IPR016651">
    <property type="entry name" value="LCMT1"/>
</dbReference>
<comment type="caution">
    <text evidence="9">The sequence shown here is derived from an EMBL/GenBank/DDBJ whole genome shotgun (WGS) entry which is preliminary data.</text>
</comment>
<gene>
    <name evidence="9" type="ORF">SEMRO_1022_G232350.1</name>
</gene>
<dbReference type="InterPro" id="IPR007213">
    <property type="entry name" value="Ppm1/Ppm2/Tcmp"/>
</dbReference>
<dbReference type="OrthoDB" id="203237at2759"/>
<proteinExistence type="inferred from homology"/>
<protein>
    <recommendedName>
        <fullName evidence="3">[phosphatase 2A protein]-leucine-carboxy methyltransferase</fullName>
        <ecNumber evidence="3">2.1.1.233</ecNumber>
    </recommendedName>
    <alternativeName>
        <fullName evidence="7">[Phosphatase 2A protein]-leucine-carboxy methyltransferase 1</fullName>
    </alternativeName>
</protein>
<evidence type="ECO:0000256" key="2">
    <source>
        <dbReference type="ARBA" id="ARBA00010703"/>
    </source>
</evidence>
<evidence type="ECO:0000256" key="5">
    <source>
        <dbReference type="ARBA" id="ARBA00022679"/>
    </source>
</evidence>
<dbReference type="InterPro" id="IPR000182">
    <property type="entry name" value="GNAT_dom"/>
</dbReference>
<dbReference type="InterPro" id="IPR029063">
    <property type="entry name" value="SAM-dependent_MTases_sf"/>
</dbReference>
<dbReference type="Gene3D" id="3.40.630.30">
    <property type="match status" value="1"/>
</dbReference>
<dbReference type="EC" id="2.1.1.233" evidence="3"/>
<comment type="catalytic activity">
    <reaction evidence="1">
        <text>[phosphatase 2A protein]-C-terminal L-leucine + S-adenosyl-L-methionine = [phosphatase 2A protein]-C-terminal L-leucine methyl ester + S-adenosyl-L-homocysteine</text>
        <dbReference type="Rhea" id="RHEA:48544"/>
        <dbReference type="Rhea" id="RHEA-COMP:12134"/>
        <dbReference type="Rhea" id="RHEA-COMP:12135"/>
        <dbReference type="ChEBI" id="CHEBI:57856"/>
        <dbReference type="ChEBI" id="CHEBI:59789"/>
        <dbReference type="ChEBI" id="CHEBI:90516"/>
        <dbReference type="ChEBI" id="CHEBI:90517"/>
        <dbReference type="EC" id="2.1.1.233"/>
    </reaction>
</comment>
<dbReference type="CDD" id="cd04301">
    <property type="entry name" value="NAT_SF"/>
    <property type="match status" value="1"/>
</dbReference>
<dbReference type="PANTHER" id="PTHR13600">
    <property type="entry name" value="LEUCINE CARBOXYL METHYLTRANSFERASE"/>
    <property type="match status" value="1"/>
</dbReference>
<dbReference type="PANTHER" id="PTHR13600:SF21">
    <property type="entry name" value="LEUCINE CARBOXYL METHYLTRANSFERASE 1"/>
    <property type="match status" value="1"/>
</dbReference>
<evidence type="ECO:0000256" key="1">
    <source>
        <dbReference type="ARBA" id="ARBA00000724"/>
    </source>
</evidence>
<dbReference type="Gene3D" id="3.40.50.150">
    <property type="entry name" value="Vaccinia Virus protein VP39"/>
    <property type="match status" value="1"/>
</dbReference>
<organism evidence="9 10">
    <name type="scientific">Seminavis robusta</name>
    <dbReference type="NCBI Taxonomy" id="568900"/>
    <lineage>
        <taxon>Eukaryota</taxon>
        <taxon>Sar</taxon>
        <taxon>Stramenopiles</taxon>
        <taxon>Ochrophyta</taxon>
        <taxon>Bacillariophyta</taxon>
        <taxon>Bacillariophyceae</taxon>
        <taxon>Bacillariophycidae</taxon>
        <taxon>Naviculales</taxon>
        <taxon>Naviculaceae</taxon>
        <taxon>Seminavis</taxon>
    </lineage>
</organism>
<accession>A0A9N8HLD8</accession>
<evidence type="ECO:0000313" key="10">
    <source>
        <dbReference type="Proteomes" id="UP001153069"/>
    </source>
</evidence>
<evidence type="ECO:0000256" key="4">
    <source>
        <dbReference type="ARBA" id="ARBA00022603"/>
    </source>
</evidence>
<name>A0A9N8HLD8_9STRA</name>
<evidence type="ECO:0000256" key="6">
    <source>
        <dbReference type="ARBA" id="ARBA00022691"/>
    </source>
</evidence>
<sequence length="631" mass="70847">MTSDKKPLETTSSSITRTALDALSSKWSAIVVGYKPMPQNGSLYENLMERMMNLPTTHQHQENYSKQPPRQSPLVSAGYAMRIASIAHVVHSFVSFHHQSKQQQPVNIVFLGCGMDVLGLWASSLAEEKTTISIWELDVPEIALAKKSRLLQGKFVKEEESHDNGNESDDSLVLKGHILQTAPVQQIDNNNYHLLGADLRDLSSLDNTLGRAMKAAHSNERPTLVVFELVLAYLEPENTDQVLQWCADNLVSGPGSALVAFESLGPTANDQQSSEIKTYSTTVPSVVRAYQMHYTRQFQAKLEKGRSTTTNHKQQPSMFHPLGSSADTVEQRLCGFFSKAHACTAATAAQWAAWEHPNTVHLTVPPGELFDEHAALSLHLASYTLVVAMKNDTVATLEQFQVQQRLCPWYYQGWTKKVDNHNNNDSATCCYVTIIEQEDEANVRTIFEDTYKELSQQHSAVRKMVKSALKQELAQSTRPRHSSSSIRQWYQRNGGDFFVAVQYRRQQGCEEREVVGGIGVRRWKSGDEHGSTFEIHRFFVETTCRRQGIGKSLLQMAESFVEDYRVSGRASSKYRVQATTLANLEQANHFYPTHGYKLAKEETIGPLTLMTYSKAFPAGRVVLPTEKNKDL</sequence>
<feature type="domain" description="N-acetyltransferase" evidence="8">
    <location>
        <begin position="459"/>
        <end position="619"/>
    </location>
</feature>
<keyword evidence="6" id="KW-0949">S-adenosyl-L-methionine</keyword>
<dbReference type="GO" id="GO:0018423">
    <property type="term" value="F:protein C-terminal leucine carboxyl O-methyltransferase activity"/>
    <property type="evidence" value="ECO:0007669"/>
    <property type="project" value="UniProtKB-EC"/>
</dbReference>
<dbReference type="InterPro" id="IPR016181">
    <property type="entry name" value="Acyl_CoA_acyltransferase"/>
</dbReference>
<keyword evidence="5" id="KW-0808">Transferase</keyword>
<keyword evidence="4" id="KW-0489">Methyltransferase</keyword>
<dbReference type="Pfam" id="PF04072">
    <property type="entry name" value="LCM"/>
    <property type="match status" value="1"/>
</dbReference>
<dbReference type="PROSITE" id="PS51186">
    <property type="entry name" value="GNAT"/>
    <property type="match status" value="1"/>
</dbReference>
<dbReference type="Pfam" id="PF13508">
    <property type="entry name" value="Acetyltransf_7"/>
    <property type="match status" value="1"/>
</dbReference>
<dbReference type="SUPFAM" id="SSF55729">
    <property type="entry name" value="Acyl-CoA N-acyltransferases (Nat)"/>
    <property type="match status" value="1"/>
</dbReference>
<evidence type="ECO:0000256" key="7">
    <source>
        <dbReference type="ARBA" id="ARBA00032526"/>
    </source>
</evidence>
<dbReference type="Proteomes" id="UP001153069">
    <property type="component" value="Unassembled WGS sequence"/>
</dbReference>
<comment type="similarity">
    <text evidence="2">Belongs to the methyltransferase superfamily. LCMT family.</text>
</comment>
<evidence type="ECO:0000256" key="3">
    <source>
        <dbReference type="ARBA" id="ARBA00012834"/>
    </source>
</evidence>
<dbReference type="GO" id="GO:0016747">
    <property type="term" value="F:acyltransferase activity, transferring groups other than amino-acyl groups"/>
    <property type="evidence" value="ECO:0007669"/>
    <property type="project" value="InterPro"/>
</dbReference>
<reference evidence="9" key="1">
    <citation type="submission" date="2020-06" db="EMBL/GenBank/DDBJ databases">
        <authorList>
            <consortium name="Plant Systems Biology data submission"/>
        </authorList>
    </citation>
    <scope>NUCLEOTIDE SEQUENCE</scope>
    <source>
        <strain evidence="9">D6</strain>
    </source>
</reference>
<keyword evidence="10" id="KW-1185">Reference proteome</keyword>
<dbReference type="EMBL" id="CAICTM010001020">
    <property type="protein sequence ID" value="CAB9519503.1"/>
    <property type="molecule type" value="Genomic_DNA"/>
</dbReference>
<evidence type="ECO:0000313" key="9">
    <source>
        <dbReference type="EMBL" id="CAB9519503.1"/>
    </source>
</evidence>